<reference evidence="2" key="2">
    <citation type="submission" date="2024-06" db="EMBL/GenBank/DDBJ databases">
        <authorList>
            <person name="Petrova K.O."/>
            <person name="Toshchakov S.V."/>
            <person name="Boltjanskaja Y.V."/>
            <person name="Kevbrin V."/>
        </authorList>
    </citation>
    <scope>NUCLEOTIDE SEQUENCE</scope>
    <source>
        <strain evidence="2">Z-910T</strain>
    </source>
</reference>
<protein>
    <submittedName>
        <fullName evidence="2">Shikimate dehydrogenase</fullName>
    </submittedName>
</protein>
<proteinExistence type="predicted"/>
<name>A0AAU7VM75_9FIRM</name>
<dbReference type="InterPro" id="IPR036291">
    <property type="entry name" value="NAD(P)-bd_dom_sf"/>
</dbReference>
<reference evidence="2" key="1">
    <citation type="journal article" date="2013" name="Extremophiles">
        <title>Proteinivorax tanatarense gen. nov., sp. nov., an anaerobic, haloalkaliphilic, proteolytic bacterium isolated from a decaying algal bloom, and proposal of Proteinivoraceae fam. nov.</title>
        <authorList>
            <person name="Kevbrin V."/>
            <person name="Boltyanskaya Y."/>
            <person name="Zhilina T."/>
            <person name="Kolganova T."/>
            <person name="Lavrentjeva E."/>
            <person name="Kuznetsov B."/>
        </authorList>
    </citation>
    <scope>NUCLEOTIDE SEQUENCE</scope>
    <source>
        <strain evidence="2">Z-910T</strain>
    </source>
</reference>
<dbReference type="AlphaFoldDB" id="A0AAU7VM75"/>
<evidence type="ECO:0000259" key="1">
    <source>
        <dbReference type="Pfam" id="PF01488"/>
    </source>
</evidence>
<dbReference type="EMBL" id="CP158367">
    <property type="protein sequence ID" value="XBX75021.1"/>
    <property type="molecule type" value="Genomic_DNA"/>
</dbReference>
<dbReference type="Gene3D" id="3.40.50.720">
    <property type="entry name" value="NAD(P)-binding Rossmann-like Domain"/>
    <property type="match status" value="1"/>
</dbReference>
<dbReference type="RefSeq" id="WP_350343768.1">
    <property type="nucleotide sequence ID" value="NZ_CP158367.1"/>
</dbReference>
<accession>A0AAU7VM75</accession>
<dbReference type="InterPro" id="IPR006151">
    <property type="entry name" value="Shikm_DH/Glu-tRNA_Rdtase"/>
</dbReference>
<gene>
    <name evidence="2" type="ORF">PRVXT_000114</name>
</gene>
<evidence type="ECO:0000313" key="2">
    <source>
        <dbReference type="EMBL" id="XBX75021.1"/>
    </source>
</evidence>
<organism evidence="2">
    <name type="scientific">Proteinivorax tanatarense</name>
    <dbReference type="NCBI Taxonomy" id="1260629"/>
    <lineage>
        <taxon>Bacteria</taxon>
        <taxon>Bacillati</taxon>
        <taxon>Bacillota</taxon>
        <taxon>Clostridia</taxon>
        <taxon>Eubacteriales</taxon>
        <taxon>Proteinivoracaceae</taxon>
        <taxon>Proteinivorax</taxon>
    </lineage>
</organism>
<feature type="domain" description="Quinate/shikimate 5-dehydrogenase/glutamyl-tRNA reductase" evidence="1">
    <location>
        <begin position="141"/>
        <end position="258"/>
    </location>
</feature>
<dbReference type="Pfam" id="PF01488">
    <property type="entry name" value="Shikimate_DH"/>
    <property type="match status" value="1"/>
</dbReference>
<sequence length="367" mass="40230">MDNRFAFLIHPIDVNDMARKFKFLQKMPESWVENGIKYLPPIKVSEITGVESSYNKAEGNFVACTLTSRQITTLPPDFVLRKIIKAGKLAEKMGAKIVGLGAMTSVVGDAGLTISKNLNIPVTTGNSYTVASAIEGTKKAAKLMGHSLDSCEVTIIGATGSIGAVTSRILSREVRSLNLIARNQRRLERLAKIIMQETGTPIKIPTTPKEGIKKADIIISVSGSVDCVISPEDIKPGAVVCDVARPRDVSQKVQKLRNDVFVFEGGLIKVPGDVNFNFNFGFPPKTAYACMAETMILALENKFEPYTLGRELTVNQVDEIQMLSRKHGFTLGGFRSFERAVDEKEIERIKRNVLINSLNLKKSAAKV</sequence>
<dbReference type="SUPFAM" id="SSF51735">
    <property type="entry name" value="NAD(P)-binding Rossmann-fold domains"/>
    <property type="match status" value="1"/>
</dbReference>